<keyword evidence="5" id="KW-0804">Transcription</keyword>
<dbReference type="InterPro" id="IPR001841">
    <property type="entry name" value="Znf_RING"/>
</dbReference>
<name>A1CK25_ASPCL</name>
<dbReference type="SMART" id="SM00184">
    <property type="entry name" value="RING"/>
    <property type="match status" value="1"/>
</dbReference>
<evidence type="ECO:0000256" key="3">
    <source>
        <dbReference type="ARBA" id="ARBA00022679"/>
    </source>
</evidence>
<protein>
    <recommendedName>
        <fullName evidence="2">RING-type E3 ubiquitin transferase</fullName>
        <ecNumber evidence="2">2.3.2.27</ecNumber>
    </recommendedName>
</protein>
<dbReference type="PANTHER" id="PTHR46077">
    <property type="entry name" value="E3 UBIQUITIN-PROTEIN LIGASE TOPORS"/>
    <property type="match status" value="1"/>
</dbReference>
<dbReference type="InterPro" id="IPR013083">
    <property type="entry name" value="Znf_RING/FYVE/PHD"/>
</dbReference>
<keyword evidence="10" id="KW-1185">Reference proteome</keyword>
<dbReference type="RefSeq" id="XP_001270925.1">
    <property type="nucleotide sequence ID" value="XM_001270924.1"/>
</dbReference>
<dbReference type="AlphaFoldDB" id="A1CK25"/>
<dbReference type="GeneID" id="4702784"/>
<feature type="domain" description="RING-type" evidence="8">
    <location>
        <begin position="32"/>
        <end position="72"/>
    </location>
</feature>
<keyword evidence="4" id="KW-0805">Transcription regulation</keyword>
<evidence type="ECO:0000313" key="10">
    <source>
        <dbReference type="Proteomes" id="UP000006701"/>
    </source>
</evidence>
<dbReference type="OrthoDB" id="21204at2759"/>
<dbReference type="OMA" id="RRHIYRH"/>
<dbReference type="Proteomes" id="UP000006701">
    <property type="component" value="Unassembled WGS sequence"/>
</dbReference>
<keyword evidence="6" id="KW-0862">Zinc</keyword>
<accession>A1CK25</accession>
<evidence type="ECO:0000256" key="4">
    <source>
        <dbReference type="ARBA" id="ARBA00023015"/>
    </source>
</evidence>
<evidence type="ECO:0000313" key="9">
    <source>
        <dbReference type="EMBL" id="EAW09499.1"/>
    </source>
</evidence>
<dbReference type="GO" id="GO:0000209">
    <property type="term" value="P:protein polyubiquitination"/>
    <property type="evidence" value="ECO:0007669"/>
    <property type="project" value="TreeGrafter"/>
</dbReference>
<dbReference type="GO" id="GO:0008270">
    <property type="term" value="F:zinc ion binding"/>
    <property type="evidence" value="ECO:0007669"/>
    <property type="project" value="UniProtKB-KW"/>
</dbReference>
<evidence type="ECO:0000256" key="1">
    <source>
        <dbReference type="ARBA" id="ARBA00000900"/>
    </source>
</evidence>
<dbReference type="Gene3D" id="3.30.40.10">
    <property type="entry name" value="Zinc/RING finger domain, C3HC4 (zinc finger)"/>
    <property type="match status" value="1"/>
</dbReference>
<gene>
    <name evidence="9" type="ORF">ACLA_037040</name>
</gene>
<feature type="compositionally biased region" description="Basic and acidic residues" evidence="7">
    <location>
        <begin position="125"/>
        <end position="140"/>
    </location>
</feature>
<comment type="catalytic activity">
    <reaction evidence="1">
        <text>S-ubiquitinyl-[E2 ubiquitin-conjugating enzyme]-L-cysteine + [acceptor protein]-L-lysine = [E2 ubiquitin-conjugating enzyme]-L-cysteine + N(6)-ubiquitinyl-[acceptor protein]-L-lysine.</text>
        <dbReference type="EC" id="2.3.2.27"/>
    </reaction>
</comment>
<keyword evidence="6" id="KW-0479">Metal-binding</keyword>
<evidence type="ECO:0000256" key="6">
    <source>
        <dbReference type="PROSITE-ProRule" id="PRU00175"/>
    </source>
</evidence>
<dbReference type="GO" id="GO:0061630">
    <property type="term" value="F:ubiquitin protein ligase activity"/>
    <property type="evidence" value="ECO:0007669"/>
    <property type="project" value="UniProtKB-EC"/>
</dbReference>
<feature type="region of interest" description="Disordered" evidence="7">
    <location>
        <begin position="103"/>
        <end position="140"/>
    </location>
</feature>
<sequence>MSEDADLQQKILQKTLQEVAQEDDGDDVSNPCVICLEAVTEPAIAVPCTHANFDFLCLVSWLEQRRSCPLCKSDIHSVKYDLGTKDGPKIYQLPPLPPAAANALVPSHPHRPGRGVPHGPRNRRWRAERPRPQEPDDPISRRQHVYRHQLYSLRVGSNRLSQYRELTPELFNRDEELVSRARKWIRRELRVFAFLNPEAETEPGVDRVTRPGQQRLENRRGNNAEFLLEYIIAILRTVDIKGSAGQAEELLRDFLGRDNARLFLHELQAWLRSPYTSLEDWDRHVQYEDTAPGPSSGRTGLGSGTPDRTTTPVDRGGRSPFRGRVAKPRRPQGYHSGGSSRDDFAQARRLQFARQRYIPD</sequence>
<evidence type="ECO:0000256" key="2">
    <source>
        <dbReference type="ARBA" id="ARBA00012483"/>
    </source>
</evidence>
<dbReference type="PROSITE" id="PS50089">
    <property type="entry name" value="ZF_RING_2"/>
    <property type="match status" value="1"/>
</dbReference>
<dbReference type="eggNOG" id="KOG0800">
    <property type="taxonomic scope" value="Eukaryota"/>
</dbReference>
<feature type="region of interest" description="Disordered" evidence="7">
    <location>
        <begin position="287"/>
        <end position="348"/>
    </location>
</feature>
<evidence type="ECO:0000256" key="7">
    <source>
        <dbReference type="SAM" id="MobiDB-lite"/>
    </source>
</evidence>
<evidence type="ECO:0000256" key="5">
    <source>
        <dbReference type="ARBA" id="ARBA00023163"/>
    </source>
</evidence>
<keyword evidence="6" id="KW-0863">Zinc-finger</keyword>
<dbReference type="HOGENOM" id="CLU_050242_0_1_1"/>
<dbReference type="GO" id="GO:0006513">
    <property type="term" value="P:protein monoubiquitination"/>
    <property type="evidence" value="ECO:0007669"/>
    <property type="project" value="TreeGrafter"/>
</dbReference>
<dbReference type="Pfam" id="PF13639">
    <property type="entry name" value="zf-RING_2"/>
    <property type="match status" value="1"/>
</dbReference>
<dbReference type="STRING" id="344612.A1CK25"/>
<dbReference type="PANTHER" id="PTHR46077:SF1">
    <property type="entry name" value="TOP1 BINDING ARGININE_SERINE RICH PROTEIN, E3 UBIQUITIN LIGASE"/>
    <property type="match status" value="1"/>
</dbReference>
<dbReference type="SUPFAM" id="SSF57850">
    <property type="entry name" value="RING/U-box"/>
    <property type="match status" value="1"/>
</dbReference>
<evidence type="ECO:0000259" key="8">
    <source>
        <dbReference type="PROSITE" id="PS50089"/>
    </source>
</evidence>
<keyword evidence="3" id="KW-0808">Transferase</keyword>
<dbReference type="VEuPathDB" id="FungiDB:ACLA_037040"/>
<dbReference type="EMBL" id="DS027056">
    <property type="protein sequence ID" value="EAW09499.1"/>
    <property type="molecule type" value="Genomic_DNA"/>
</dbReference>
<dbReference type="KEGG" id="act:ACLA_037040"/>
<reference evidence="9 10" key="1">
    <citation type="journal article" date="2008" name="PLoS Genet.">
        <title>Genomic islands in the pathogenic filamentous fungus Aspergillus fumigatus.</title>
        <authorList>
            <person name="Fedorova N.D."/>
            <person name="Khaldi N."/>
            <person name="Joardar V.S."/>
            <person name="Maiti R."/>
            <person name="Amedeo P."/>
            <person name="Anderson M.J."/>
            <person name="Crabtree J."/>
            <person name="Silva J.C."/>
            <person name="Badger J.H."/>
            <person name="Albarraq A."/>
            <person name="Angiuoli S."/>
            <person name="Bussey H."/>
            <person name="Bowyer P."/>
            <person name="Cotty P.J."/>
            <person name="Dyer P.S."/>
            <person name="Egan A."/>
            <person name="Galens K."/>
            <person name="Fraser-Liggett C.M."/>
            <person name="Haas B.J."/>
            <person name="Inman J.M."/>
            <person name="Kent R."/>
            <person name="Lemieux S."/>
            <person name="Malavazi I."/>
            <person name="Orvis J."/>
            <person name="Roemer T."/>
            <person name="Ronning C.M."/>
            <person name="Sundaram J.P."/>
            <person name="Sutton G."/>
            <person name="Turner G."/>
            <person name="Venter J.C."/>
            <person name="White O.R."/>
            <person name="Whitty B.R."/>
            <person name="Youngman P."/>
            <person name="Wolfe K.H."/>
            <person name="Goldman G.H."/>
            <person name="Wortman J.R."/>
            <person name="Jiang B."/>
            <person name="Denning D.W."/>
            <person name="Nierman W.C."/>
        </authorList>
    </citation>
    <scope>NUCLEOTIDE SEQUENCE [LARGE SCALE GENOMIC DNA]</scope>
    <source>
        <strain evidence="10">ATCC 1007 / CBS 513.65 / DSM 816 / NCTC 3887 / NRRL 1</strain>
    </source>
</reference>
<organism evidence="9 10">
    <name type="scientific">Aspergillus clavatus (strain ATCC 1007 / CBS 513.65 / DSM 816 / NCTC 3887 / NRRL 1 / QM 1276 / 107)</name>
    <dbReference type="NCBI Taxonomy" id="344612"/>
    <lineage>
        <taxon>Eukaryota</taxon>
        <taxon>Fungi</taxon>
        <taxon>Dikarya</taxon>
        <taxon>Ascomycota</taxon>
        <taxon>Pezizomycotina</taxon>
        <taxon>Eurotiomycetes</taxon>
        <taxon>Eurotiomycetidae</taxon>
        <taxon>Eurotiales</taxon>
        <taxon>Aspergillaceae</taxon>
        <taxon>Aspergillus</taxon>
        <taxon>Aspergillus subgen. Fumigati</taxon>
    </lineage>
</organism>
<proteinExistence type="predicted"/>
<dbReference type="EC" id="2.3.2.27" evidence="2"/>